<evidence type="ECO:0000313" key="4">
    <source>
        <dbReference type="Proteomes" id="UP000307790"/>
    </source>
</evidence>
<dbReference type="InterPro" id="IPR021621">
    <property type="entry name" value="Omp_AT"/>
</dbReference>
<dbReference type="EMBL" id="VCBC01000019">
    <property type="protein sequence ID" value="TLU61113.1"/>
    <property type="molecule type" value="Genomic_DNA"/>
</dbReference>
<feature type="signal peptide" evidence="1">
    <location>
        <begin position="1"/>
        <end position="21"/>
    </location>
</feature>
<dbReference type="Pfam" id="PF11557">
    <property type="entry name" value="Omp_AT"/>
    <property type="match status" value="1"/>
</dbReference>
<feature type="chain" id="PRO_5024441003" description="Solitary outer membrane autotransporter-like beta-barrel domain-containing protein" evidence="1">
    <location>
        <begin position="22"/>
        <end position="325"/>
    </location>
</feature>
<dbReference type="OrthoDB" id="6080400at2"/>
<dbReference type="Proteomes" id="UP000307790">
    <property type="component" value="Unassembled WGS sequence"/>
</dbReference>
<dbReference type="AlphaFoldDB" id="A0A5R9ICM0"/>
<sequence length="325" mass="36844">MRKSNGLYTFILLSLSSAVVAEEALFSPSDEFSQIYAASVVLMDSDALSFGVGNFDPEQILQSHNNNIDTDSIDLRNQISVFSIPYTIELGSDLETYQDYLKLQLAYIKQEGDISLDEMLTPDHDKEEVFAINVSLGRQLFIDKNWSITPMLSTYFLHYKNTHSYNSEQTQSLQEQLDALLYNSKTNAYVIEPGVEFSYLKDNDWGSWEFKSEFHYMQGRSTSRLADGKYAAPNGWRIINGFKLKNTFAEAKFFANDFYLKANRVDISGDTVSSLGTHHYYELGFGILWDIRNTTDLVENVGIGININHGSAVSGGSIVLYFNEW</sequence>
<comment type="caution">
    <text evidence="3">The sequence shown here is derived from an EMBL/GenBank/DDBJ whole genome shotgun (WGS) entry which is preliminary data.</text>
</comment>
<organism evidence="3 4">
    <name type="scientific">Thalassotalea litorea</name>
    <dbReference type="NCBI Taxonomy" id="2020715"/>
    <lineage>
        <taxon>Bacteria</taxon>
        <taxon>Pseudomonadati</taxon>
        <taxon>Pseudomonadota</taxon>
        <taxon>Gammaproteobacteria</taxon>
        <taxon>Alteromonadales</taxon>
        <taxon>Colwelliaceae</taxon>
        <taxon>Thalassotalea</taxon>
    </lineage>
</organism>
<accession>A0A5R9ICM0</accession>
<proteinExistence type="predicted"/>
<protein>
    <recommendedName>
        <fullName evidence="2">Solitary outer membrane autotransporter-like beta-barrel domain-containing protein</fullName>
    </recommendedName>
</protein>
<keyword evidence="4" id="KW-1185">Reference proteome</keyword>
<dbReference type="RefSeq" id="WP_138321385.1">
    <property type="nucleotide sequence ID" value="NZ_VCBC01000019.1"/>
</dbReference>
<keyword evidence="1" id="KW-0732">Signal</keyword>
<name>A0A5R9ICM0_9GAMM</name>
<reference evidence="3 4" key="1">
    <citation type="submission" date="2019-05" db="EMBL/GenBank/DDBJ databases">
        <title>Genome sequences of Thalassotalea litorea 1K03283.</title>
        <authorList>
            <person name="Zhang D."/>
        </authorList>
    </citation>
    <scope>NUCLEOTIDE SEQUENCE [LARGE SCALE GENOMIC DNA]</scope>
    <source>
        <strain evidence="3 4">MCCC 1K03283</strain>
    </source>
</reference>
<gene>
    <name evidence="3" type="ORF">FE810_15695</name>
</gene>
<evidence type="ECO:0000259" key="2">
    <source>
        <dbReference type="Pfam" id="PF11557"/>
    </source>
</evidence>
<evidence type="ECO:0000256" key="1">
    <source>
        <dbReference type="SAM" id="SignalP"/>
    </source>
</evidence>
<evidence type="ECO:0000313" key="3">
    <source>
        <dbReference type="EMBL" id="TLU61113.1"/>
    </source>
</evidence>
<feature type="domain" description="Solitary outer membrane autotransporter-like beta-barrel" evidence="2">
    <location>
        <begin position="3"/>
        <end position="324"/>
    </location>
</feature>